<reference evidence="3" key="2">
    <citation type="journal article" date="2017" name="Genome Announc.">
        <title>Twelve Complete Reference Genomes of Clinical Isolates in the Capnocytophaga Genus.</title>
        <authorList>
            <person name="Villarma A."/>
            <person name="Gulvik C.A."/>
            <person name="Rowe L.A."/>
            <person name="Sheth M."/>
            <person name="Juieng P."/>
            <person name="Nicholson A.C."/>
            <person name="Loparev V.N."/>
            <person name="McQuiston J.R."/>
        </authorList>
    </citation>
    <scope>NUCLEOTIDE SEQUENCE</scope>
    <source>
        <strain evidence="4">H3936</strain>
        <strain evidence="3">H5594</strain>
    </source>
</reference>
<dbReference type="AlphaFoldDB" id="A0A0B7I750"/>
<dbReference type="SMART" id="SM00450">
    <property type="entry name" value="RHOD"/>
    <property type="match status" value="1"/>
</dbReference>
<evidence type="ECO:0000313" key="10">
    <source>
        <dbReference type="Proteomes" id="UP000243753"/>
    </source>
</evidence>
<evidence type="ECO:0000313" key="7">
    <source>
        <dbReference type="Proteomes" id="UP000039370"/>
    </source>
</evidence>
<keyword evidence="5" id="KW-0808">Transferase</keyword>
<dbReference type="GeneID" id="69579746"/>
<dbReference type="PANTHER" id="PTHR45431">
    <property type="entry name" value="RHODANESE-LIKE DOMAIN-CONTAINING PROTEIN 15, CHLOROPLASTIC"/>
    <property type="match status" value="1"/>
</dbReference>
<accession>A0A0B7I750</accession>
<dbReference type="PROSITE" id="PS51257">
    <property type="entry name" value="PROKAR_LIPOPROTEIN"/>
    <property type="match status" value="1"/>
</dbReference>
<evidence type="ECO:0000313" key="4">
    <source>
        <dbReference type="EMBL" id="ATA93078.1"/>
    </source>
</evidence>
<dbReference type="PROSITE" id="PS50206">
    <property type="entry name" value="RHODANESE_3"/>
    <property type="match status" value="1"/>
</dbReference>
<dbReference type="RefSeq" id="WP_041984436.1">
    <property type="nucleotide sequence ID" value="NZ_BOQI01000004.1"/>
</dbReference>
<dbReference type="Proteomes" id="UP000039370">
    <property type="component" value="Unassembled WGS sequence"/>
</dbReference>
<evidence type="ECO:0000313" key="3">
    <source>
        <dbReference type="EMBL" id="ATA91018.1"/>
    </source>
</evidence>
<dbReference type="EMBL" id="CP022389">
    <property type="protein sequence ID" value="ATA93078.1"/>
    <property type="molecule type" value="Genomic_DNA"/>
</dbReference>
<dbReference type="SUPFAM" id="SSF52821">
    <property type="entry name" value="Rhodanese/Cell cycle control phosphatase"/>
    <property type="match status" value="1"/>
</dbReference>
<evidence type="ECO:0000313" key="9">
    <source>
        <dbReference type="Proteomes" id="UP000243136"/>
    </source>
</evidence>
<dbReference type="InterPro" id="IPR036873">
    <property type="entry name" value="Rhodanese-like_dom_sf"/>
</dbReference>
<dbReference type="PANTHER" id="PTHR45431:SF3">
    <property type="entry name" value="RHODANESE-LIKE DOMAIN-CONTAINING PROTEIN 15, CHLOROPLASTIC"/>
    <property type="match status" value="1"/>
</dbReference>
<dbReference type="EC" id="2.8.1.1" evidence="5"/>
<dbReference type="Proteomes" id="UP000044026">
    <property type="component" value="Unassembled WGS sequence"/>
</dbReference>
<evidence type="ECO:0000256" key="1">
    <source>
        <dbReference type="SAM" id="SignalP"/>
    </source>
</evidence>
<dbReference type="EMBL" id="CP022388">
    <property type="protein sequence ID" value="ATA91018.1"/>
    <property type="molecule type" value="Genomic_DNA"/>
</dbReference>
<dbReference type="EMBL" id="CDOE01000035">
    <property type="protein sequence ID" value="CEN33358.1"/>
    <property type="molecule type" value="Genomic_DNA"/>
</dbReference>
<feature type="domain" description="Rhodanese" evidence="2">
    <location>
        <begin position="33"/>
        <end position="123"/>
    </location>
</feature>
<evidence type="ECO:0000313" key="5">
    <source>
        <dbReference type="EMBL" id="CEN33358.1"/>
    </source>
</evidence>
<dbReference type="InterPro" id="IPR001763">
    <property type="entry name" value="Rhodanese-like_dom"/>
</dbReference>
<keyword evidence="1" id="KW-0732">Signal</keyword>
<evidence type="ECO:0000313" key="6">
    <source>
        <dbReference type="EMBL" id="CEN46422.1"/>
    </source>
</evidence>
<dbReference type="EMBL" id="CDOK01000012">
    <property type="protein sequence ID" value="CEN46422.1"/>
    <property type="molecule type" value="Genomic_DNA"/>
</dbReference>
<evidence type="ECO:0000313" key="8">
    <source>
        <dbReference type="Proteomes" id="UP000044026"/>
    </source>
</evidence>
<sequence length="125" mass="14563">MKILSYLLLIVVSFVSCTSAQNTTHIPIEDYEHKSGNILIDVRTAKEFSQGHLSQAINIDVKDNYFEQKMEQFDKNQPVYLYCRSGKRSLQAAQKLEKLGFKNIYNLEGGFLRWEQKRNLQNSEK</sequence>
<dbReference type="Gene3D" id="3.40.250.10">
    <property type="entry name" value="Rhodanese-like domain"/>
    <property type="match status" value="1"/>
</dbReference>
<organism evidence="5 8">
    <name type="scientific">Capnocytophaga canimorsus</name>
    <dbReference type="NCBI Taxonomy" id="28188"/>
    <lineage>
        <taxon>Bacteria</taxon>
        <taxon>Pseudomonadati</taxon>
        <taxon>Bacteroidota</taxon>
        <taxon>Flavobacteriia</taxon>
        <taxon>Flavobacteriales</taxon>
        <taxon>Flavobacteriaceae</taxon>
        <taxon>Capnocytophaga</taxon>
    </lineage>
</organism>
<dbReference type="Proteomes" id="UP000243136">
    <property type="component" value="Chromosome"/>
</dbReference>
<feature type="signal peptide" evidence="1">
    <location>
        <begin position="1"/>
        <end position="20"/>
    </location>
</feature>
<dbReference type="Proteomes" id="UP000243753">
    <property type="component" value="Chromosome"/>
</dbReference>
<dbReference type="GO" id="GO:0004792">
    <property type="term" value="F:thiosulfate-cyanide sulfurtransferase activity"/>
    <property type="evidence" value="ECO:0007669"/>
    <property type="project" value="UniProtKB-EC"/>
</dbReference>
<dbReference type="InterPro" id="IPR052367">
    <property type="entry name" value="Thiosulfate_ST/Rhodanese-like"/>
</dbReference>
<proteinExistence type="predicted"/>
<protein>
    <submittedName>
        <fullName evidence="5">Putative Thiosulfate sulfurtransferase</fullName>
        <ecNumber evidence="5">2.8.1.1</ecNumber>
    </submittedName>
    <submittedName>
        <fullName evidence="3">Rhodanese-like domain-containing protein</fullName>
    </submittedName>
</protein>
<name>A0A0B7I750_9FLAO</name>
<dbReference type="CDD" id="cd00158">
    <property type="entry name" value="RHOD"/>
    <property type="match status" value="1"/>
</dbReference>
<reference evidence="9 10" key="3">
    <citation type="submission" date="2017-06" db="EMBL/GenBank/DDBJ databases">
        <title>Capnocytophaga spp. assemblies.</title>
        <authorList>
            <person name="Gulvik C.A."/>
        </authorList>
    </citation>
    <scope>NUCLEOTIDE SEQUENCE [LARGE SCALE GENOMIC DNA]</scope>
    <source>
        <strain evidence="10">H3936</strain>
        <strain evidence="9">H5594</strain>
    </source>
</reference>
<gene>
    <name evidence="6" type="ORF">CCAN11_1090003</name>
    <name evidence="5" type="ORF">CCAN12_400013</name>
    <name evidence="4" type="ORF">CGC54_01310</name>
    <name evidence="3" type="ORF">CGC56_01835</name>
</gene>
<feature type="chain" id="PRO_5015034902" evidence="1">
    <location>
        <begin position="21"/>
        <end position="125"/>
    </location>
</feature>
<evidence type="ECO:0000259" key="2">
    <source>
        <dbReference type="PROSITE" id="PS50206"/>
    </source>
</evidence>
<reference evidence="7 8" key="1">
    <citation type="submission" date="2015-01" db="EMBL/GenBank/DDBJ databases">
        <authorList>
            <person name="MANFREDI Pablo"/>
        </authorList>
    </citation>
    <scope>NUCLEOTIDE SEQUENCE [LARGE SCALE GENOMIC DNA]</scope>
    <source>
        <strain evidence="6 7">Cc11</strain>
        <strain evidence="5 8">Cc12</strain>
    </source>
</reference>
<dbReference type="Pfam" id="PF00581">
    <property type="entry name" value="Rhodanese"/>
    <property type="match status" value="1"/>
</dbReference>